<comment type="similarity">
    <text evidence="1">Belongs to the CFAP97 family.</text>
</comment>
<dbReference type="EMBL" id="MPUH01001559">
    <property type="protein sequence ID" value="OMJ67126.1"/>
    <property type="molecule type" value="Genomic_DNA"/>
</dbReference>
<dbReference type="Proteomes" id="UP000187209">
    <property type="component" value="Unassembled WGS sequence"/>
</dbReference>
<proteinExistence type="inferred from homology"/>
<evidence type="ECO:0000313" key="3">
    <source>
        <dbReference type="EMBL" id="OMJ67126.1"/>
    </source>
</evidence>
<reference evidence="3 4" key="1">
    <citation type="submission" date="2016-11" db="EMBL/GenBank/DDBJ databases">
        <title>The macronuclear genome of Stentor coeruleus: a giant cell with tiny introns.</title>
        <authorList>
            <person name="Slabodnick M."/>
            <person name="Ruby J.G."/>
            <person name="Reiff S.B."/>
            <person name="Swart E.C."/>
            <person name="Gosai S."/>
            <person name="Prabakaran S."/>
            <person name="Witkowska E."/>
            <person name="Larue G.E."/>
            <person name="Fisher S."/>
            <person name="Freeman R.M."/>
            <person name="Gunawardena J."/>
            <person name="Chu W."/>
            <person name="Stover N.A."/>
            <person name="Gregory B.D."/>
            <person name="Nowacki M."/>
            <person name="Derisi J."/>
            <person name="Roy S.W."/>
            <person name="Marshall W.F."/>
            <person name="Sood P."/>
        </authorList>
    </citation>
    <scope>NUCLEOTIDE SEQUENCE [LARGE SCALE GENOMIC DNA]</scope>
    <source>
        <strain evidence="3">WM001</strain>
    </source>
</reference>
<accession>A0A1R2ARL4</accession>
<dbReference type="InterPro" id="IPR038792">
    <property type="entry name" value="CFAP97D1/2"/>
</dbReference>
<sequence length="240" mass="28986">MQQPVNKHLQKIWDTKLQELHQEKLKSIKSRVDFKKPFRYSHLEKNAKKEQQLEDRCTEIERENRILLEKMSKIMATRSKSFSKIKRNLSVRQNERKRASSKIFKDNIFLVKRLQNQSSEYSQSKFEEDRKQQECLLHRISEYPYTLGSNKKIPKTTKAAKNHKQKKLVYLKSQRIGERFFEFEIYKDKKKIIVIAFDSEEMFKLRFPYENALRIMGEKGRYDLLIDKLKYKNGNLILTD</sequence>
<protein>
    <submittedName>
        <fullName evidence="3">Uncharacterized protein</fullName>
    </submittedName>
</protein>
<name>A0A1R2ARL4_9CILI</name>
<feature type="coiled-coil region" evidence="2">
    <location>
        <begin position="43"/>
        <end position="70"/>
    </location>
</feature>
<dbReference type="AlphaFoldDB" id="A0A1R2ARL4"/>
<evidence type="ECO:0000256" key="2">
    <source>
        <dbReference type="SAM" id="Coils"/>
    </source>
</evidence>
<evidence type="ECO:0000256" key="1">
    <source>
        <dbReference type="ARBA" id="ARBA00008315"/>
    </source>
</evidence>
<keyword evidence="2" id="KW-0175">Coiled coil</keyword>
<dbReference type="PANTHER" id="PTHR33768:SF3">
    <property type="entry name" value="MIP11318P"/>
    <property type="match status" value="1"/>
</dbReference>
<dbReference type="InterPro" id="IPR029488">
    <property type="entry name" value="Hmw/CFAP97"/>
</dbReference>
<gene>
    <name evidence="3" type="ORF">SteCoe_35792</name>
</gene>
<dbReference type="Pfam" id="PF13879">
    <property type="entry name" value="Hmw_CFAP97"/>
    <property type="match status" value="1"/>
</dbReference>
<organism evidence="3 4">
    <name type="scientific">Stentor coeruleus</name>
    <dbReference type="NCBI Taxonomy" id="5963"/>
    <lineage>
        <taxon>Eukaryota</taxon>
        <taxon>Sar</taxon>
        <taxon>Alveolata</taxon>
        <taxon>Ciliophora</taxon>
        <taxon>Postciliodesmatophora</taxon>
        <taxon>Heterotrichea</taxon>
        <taxon>Heterotrichida</taxon>
        <taxon>Stentoridae</taxon>
        <taxon>Stentor</taxon>
    </lineage>
</organism>
<dbReference type="OrthoDB" id="292876at2759"/>
<evidence type="ECO:0000313" key="4">
    <source>
        <dbReference type="Proteomes" id="UP000187209"/>
    </source>
</evidence>
<keyword evidence="4" id="KW-1185">Reference proteome</keyword>
<dbReference type="PANTHER" id="PTHR33768">
    <property type="entry name" value="MIP11318P"/>
    <property type="match status" value="1"/>
</dbReference>
<comment type="caution">
    <text evidence="3">The sequence shown here is derived from an EMBL/GenBank/DDBJ whole genome shotgun (WGS) entry which is preliminary data.</text>
</comment>